<accession>A0ABU1TMJ5</accession>
<name>A0ABU1TMJ5_9FLAO</name>
<evidence type="ECO:0000313" key="3">
    <source>
        <dbReference type="EMBL" id="MDR6967189.1"/>
    </source>
</evidence>
<dbReference type="CDD" id="cd07814">
    <property type="entry name" value="SRPBCC_CalC_Aha1-like"/>
    <property type="match status" value="1"/>
</dbReference>
<comment type="similarity">
    <text evidence="1">Belongs to the AHA1 family.</text>
</comment>
<dbReference type="InterPro" id="IPR013538">
    <property type="entry name" value="ASHA1/2-like_C"/>
</dbReference>
<dbReference type="Gene3D" id="3.30.530.20">
    <property type="match status" value="1"/>
</dbReference>
<dbReference type="EMBL" id="JAVDVI010000004">
    <property type="protein sequence ID" value="MDR6967189.1"/>
    <property type="molecule type" value="Genomic_DNA"/>
</dbReference>
<sequence length="149" mass="16894">MGNYNSSSTINTTATQLFKALTQEIPLWWTEMFEGSASEVGNSFTVRFGENVFKTIRIEELVSNSKVVWHIEDSLINIPELNNQKEWIGTTIVWKIEEKGNDVALKLTHIGLDHEIECYEICSNGWQQFTGSLKAYLETGSGAPYKINE</sequence>
<evidence type="ECO:0000256" key="1">
    <source>
        <dbReference type="ARBA" id="ARBA00006817"/>
    </source>
</evidence>
<organism evidence="3 4">
    <name type="scientific">Flavobacterium arsenatis</name>
    <dbReference type="NCBI Taxonomy" id="1484332"/>
    <lineage>
        <taxon>Bacteria</taxon>
        <taxon>Pseudomonadati</taxon>
        <taxon>Bacteroidota</taxon>
        <taxon>Flavobacteriia</taxon>
        <taxon>Flavobacteriales</taxon>
        <taxon>Flavobacteriaceae</taxon>
        <taxon>Flavobacterium</taxon>
    </lineage>
</organism>
<dbReference type="InterPro" id="IPR023393">
    <property type="entry name" value="START-like_dom_sf"/>
</dbReference>
<gene>
    <name evidence="3" type="ORF">J2X31_001196</name>
</gene>
<keyword evidence="4" id="KW-1185">Reference proteome</keyword>
<comment type="caution">
    <text evidence="3">The sequence shown here is derived from an EMBL/GenBank/DDBJ whole genome shotgun (WGS) entry which is preliminary data.</text>
</comment>
<protein>
    <recommendedName>
        <fullName evidence="2">Activator of Hsp90 ATPase homologue 1/2-like C-terminal domain-containing protein</fullName>
    </recommendedName>
</protein>
<reference evidence="3 4" key="1">
    <citation type="submission" date="2023-07" db="EMBL/GenBank/DDBJ databases">
        <title>Sorghum-associated microbial communities from plants grown in Nebraska, USA.</title>
        <authorList>
            <person name="Schachtman D."/>
        </authorList>
    </citation>
    <scope>NUCLEOTIDE SEQUENCE [LARGE SCALE GENOMIC DNA]</scope>
    <source>
        <strain evidence="3 4">3773</strain>
    </source>
</reference>
<feature type="domain" description="Activator of Hsp90 ATPase homologue 1/2-like C-terminal" evidence="2">
    <location>
        <begin position="11"/>
        <end position="138"/>
    </location>
</feature>
<dbReference type="RefSeq" id="WP_310025192.1">
    <property type="nucleotide sequence ID" value="NZ_JAVDVI010000004.1"/>
</dbReference>
<evidence type="ECO:0000313" key="4">
    <source>
        <dbReference type="Proteomes" id="UP001255185"/>
    </source>
</evidence>
<dbReference type="SUPFAM" id="SSF55961">
    <property type="entry name" value="Bet v1-like"/>
    <property type="match status" value="1"/>
</dbReference>
<dbReference type="Proteomes" id="UP001255185">
    <property type="component" value="Unassembled WGS sequence"/>
</dbReference>
<evidence type="ECO:0000259" key="2">
    <source>
        <dbReference type="Pfam" id="PF08327"/>
    </source>
</evidence>
<dbReference type="Pfam" id="PF08327">
    <property type="entry name" value="AHSA1"/>
    <property type="match status" value="1"/>
</dbReference>
<proteinExistence type="inferred from homology"/>